<dbReference type="Pfam" id="PF16124">
    <property type="entry name" value="RecQ_Zn_bind"/>
    <property type="match status" value="1"/>
</dbReference>
<keyword evidence="5" id="KW-0347">Helicase</keyword>
<dbReference type="Pfam" id="PF00271">
    <property type="entry name" value="Helicase_C"/>
    <property type="match status" value="1"/>
</dbReference>
<dbReference type="OrthoDB" id="10261556at2759"/>
<dbReference type="Gene3D" id="6.10.250.3140">
    <property type="match status" value="1"/>
</dbReference>
<dbReference type="GO" id="GO:0005694">
    <property type="term" value="C:chromosome"/>
    <property type="evidence" value="ECO:0007669"/>
    <property type="project" value="InterPro"/>
</dbReference>
<evidence type="ECO:0000313" key="16">
    <source>
        <dbReference type="Proteomes" id="UP000502823"/>
    </source>
</evidence>
<evidence type="ECO:0000256" key="5">
    <source>
        <dbReference type="ARBA" id="ARBA00022806"/>
    </source>
</evidence>
<dbReference type="InterPro" id="IPR013257">
    <property type="entry name" value="SRI"/>
</dbReference>
<dbReference type="GO" id="GO:0016787">
    <property type="term" value="F:hydrolase activity"/>
    <property type="evidence" value="ECO:0007669"/>
    <property type="project" value="UniProtKB-KW"/>
</dbReference>
<dbReference type="InterPro" id="IPR032284">
    <property type="entry name" value="RecQ_Zn-bd"/>
</dbReference>
<dbReference type="InterPro" id="IPR014001">
    <property type="entry name" value="Helicase_ATP-bd"/>
</dbReference>
<feature type="domain" description="Helicase ATP-binding" evidence="13">
    <location>
        <begin position="533"/>
        <end position="629"/>
    </location>
</feature>
<evidence type="ECO:0000256" key="12">
    <source>
        <dbReference type="SAM" id="MobiDB-lite"/>
    </source>
</evidence>
<keyword evidence="7" id="KW-0238">DNA-binding</keyword>
<dbReference type="GO" id="GO:0043138">
    <property type="term" value="F:3'-5' DNA helicase activity"/>
    <property type="evidence" value="ECO:0007669"/>
    <property type="project" value="UniProtKB-EC"/>
</dbReference>
<dbReference type="CDD" id="cd18794">
    <property type="entry name" value="SF2_C_RecQ"/>
    <property type="match status" value="1"/>
</dbReference>
<evidence type="ECO:0000259" key="13">
    <source>
        <dbReference type="PROSITE" id="PS51192"/>
    </source>
</evidence>
<dbReference type="NCBIfam" id="TIGR00614">
    <property type="entry name" value="recQ_fam"/>
    <property type="match status" value="1"/>
</dbReference>
<dbReference type="SMART" id="SM00490">
    <property type="entry name" value="HELICc"/>
    <property type="match status" value="1"/>
</dbReference>
<comment type="catalytic activity">
    <reaction evidence="11">
        <text>ATP + H2O = ADP + phosphate + H(+)</text>
        <dbReference type="Rhea" id="RHEA:13065"/>
        <dbReference type="ChEBI" id="CHEBI:15377"/>
        <dbReference type="ChEBI" id="CHEBI:15378"/>
        <dbReference type="ChEBI" id="CHEBI:30616"/>
        <dbReference type="ChEBI" id="CHEBI:43474"/>
        <dbReference type="ChEBI" id="CHEBI:456216"/>
    </reaction>
</comment>
<dbReference type="GO" id="GO:0003677">
    <property type="term" value="F:DNA binding"/>
    <property type="evidence" value="ECO:0007669"/>
    <property type="project" value="UniProtKB-KW"/>
</dbReference>
<dbReference type="Pfam" id="PF21789">
    <property type="entry name" value="TNP-like_RNaseH_C"/>
    <property type="match status" value="1"/>
</dbReference>
<evidence type="ECO:0000256" key="3">
    <source>
        <dbReference type="ARBA" id="ARBA00022741"/>
    </source>
</evidence>
<dbReference type="GO" id="GO:0005634">
    <property type="term" value="C:nucleus"/>
    <property type="evidence" value="ECO:0007669"/>
    <property type="project" value="TreeGrafter"/>
</dbReference>
<evidence type="ECO:0000256" key="6">
    <source>
        <dbReference type="ARBA" id="ARBA00022840"/>
    </source>
</evidence>
<keyword evidence="3" id="KW-0547">Nucleotide-binding</keyword>
<dbReference type="Pfam" id="PF00270">
    <property type="entry name" value="DEAD"/>
    <property type="match status" value="1"/>
</dbReference>
<dbReference type="FunCoup" id="A0A6L2PPU8">
    <property type="interactions" value="2027"/>
</dbReference>
<dbReference type="Gene3D" id="3.40.50.300">
    <property type="entry name" value="P-loop containing nucleotide triphosphate hydrolases"/>
    <property type="match status" value="2"/>
</dbReference>
<dbReference type="GO" id="GO:0006355">
    <property type="term" value="P:regulation of DNA-templated transcription"/>
    <property type="evidence" value="ECO:0007669"/>
    <property type="project" value="InterPro"/>
</dbReference>
<dbReference type="InterPro" id="IPR004589">
    <property type="entry name" value="DNA_helicase_ATP-dep_RecQ"/>
</dbReference>
<comment type="similarity">
    <text evidence="2">Belongs to the helicase family. RecQ subfamily.</text>
</comment>
<gene>
    <name evidence="15" type="ORF">Cfor_04333</name>
</gene>
<evidence type="ECO:0000256" key="8">
    <source>
        <dbReference type="ARBA" id="ARBA00023242"/>
    </source>
</evidence>
<evidence type="ECO:0000256" key="7">
    <source>
        <dbReference type="ARBA" id="ARBA00023125"/>
    </source>
</evidence>
<feature type="domain" description="Helicase C-terminal" evidence="14">
    <location>
        <begin position="667"/>
        <end position="818"/>
    </location>
</feature>
<keyword evidence="6" id="KW-0067">ATP-binding</keyword>
<feature type="region of interest" description="Disordered" evidence="12">
    <location>
        <begin position="1128"/>
        <end position="1161"/>
    </location>
</feature>
<evidence type="ECO:0000256" key="11">
    <source>
        <dbReference type="ARBA" id="ARBA00049360"/>
    </source>
</evidence>
<evidence type="ECO:0000313" key="15">
    <source>
        <dbReference type="EMBL" id="GFG32505.1"/>
    </source>
</evidence>
<protein>
    <recommendedName>
        <fullName evidence="10">DNA 3'-5' helicase</fullName>
        <ecNumber evidence="10">5.6.2.4</ecNumber>
    </recommendedName>
</protein>
<dbReference type="Proteomes" id="UP000502823">
    <property type="component" value="Unassembled WGS sequence"/>
</dbReference>
<dbReference type="SUPFAM" id="SSF52540">
    <property type="entry name" value="P-loop containing nucleoside triphosphate hydrolases"/>
    <property type="match status" value="1"/>
</dbReference>
<organism evidence="15 16">
    <name type="scientific">Coptotermes formosanus</name>
    <name type="common">Formosan subterranean termite</name>
    <dbReference type="NCBI Taxonomy" id="36987"/>
    <lineage>
        <taxon>Eukaryota</taxon>
        <taxon>Metazoa</taxon>
        <taxon>Ecdysozoa</taxon>
        <taxon>Arthropoda</taxon>
        <taxon>Hexapoda</taxon>
        <taxon>Insecta</taxon>
        <taxon>Pterygota</taxon>
        <taxon>Neoptera</taxon>
        <taxon>Polyneoptera</taxon>
        <taxon>Dictyoptera</taxon>
        <taxon>Blattodea</taxon>
        <taxon>Blattoidea</taxon>
        <taxon>Termitoidae</taxon>
        <taxon>Rhinotermitidae</taxon>
        <taxon>Coptotermes</taxon>
    </lineage>
</organism>
<dbReference type="Pfam" id="PF21787">
    <property type="entry name" value="TNP-like_RNaseH_N"/>
    <property type="match status" value="1"/>
</dbReference>
<comment type="caution">
    <text evidence="15">The sequence shown here is derived from an EMBL/GenBank/DDBJ whole genome shotgun (WGS) entry which is preliminary data.</text>
</comment>
<accession>A0A6L2PPU8</accession>
<keyword evidence="16" id="KW-1185">Reference proteome</keyword>
<keyword evidence="4" id="KW-0378">Hydrolase</keyword>
<sequence length="1535" mass="173238">MSDKDRYCCPLFDEMSIRENVRFNQKFDYIEGFEDLGSQGGTCNIANHALLFMVHGLHRKWKQPVAYYLSHGSTKAEMLDACLNVELCTVATVCDVGANSVKALKPLGATRRKLFFKFHNQAVATIYDPPHLLKCTRVFSSEYLPTAVFVDDINKLFDSFNSVKHAAPVKTLLCPASDSSPHIAPSQNGWLIDISAAELVWRTLKGAGFDYLETQCLNQDPFENTFGVICLHCGSNNNPTVGQFVDALKTSIINGLAYTGLRDANCEGDDAELLDNLHAFLKESDAASPNPSTNHGGETIRDGLSGSRIAEQVQQEANNDMNFFSVAYVSSFIARYLLCAVRCDDCKTCLTSPMVMSTNAFMYFKEYKNDEQSLTYPSERLVETACSSVTLLGGMMTEVAHSSSVEEKITAAIKNTVDFGWIWSSGYLLHHREIMDGIARSVTRISIPWCDIAACHSASCCFNWGSNECICDSSAIEMRSKNALSSFLNAAENTNQKRRLDQIDHLHKQKIAASTINSKMSAKERSQVINDLKCKCPCTRLLYVTPEQASTHTFKVLLGELHNFQKVSYIIVDEAHCVSQWGHDFRPDYLKLGQLRSKYKDIPWVALTATASPEVIEDIIKQLQLQEPVGKYKTPCYRSNLFYDVVFQNAMVNPFEDLKDFINDHLHADHQVDKPREKSCGIIYCRTREATEEVAMYLTRKGVQTVAYHAGLHTKERIRVQEEWMHGKYPVISATVSFGMGVDKGSVRFVVHWSVPQNVAAYYQESGRAGRDGKPSYCRIYYSKQERDAVDFLLRKEISNAKKPSKKENAIIAYKSFQKMVEYCEQVKCRHGVFADFFGDKPPPCKTLKQCDVCKNPGNVEKSVEQFYRHISKGNGLMLRGDNSDLYGGGRTGQEKEAELYKTQSKMERDETKAKRDLQGLIQKQFALRRKSSCQGNEETSARYSRVHAADSTGLKVNGLTVSTRESYLSLLTENLNKNYERCHIVDAPQHFLSITDIEMCATDMEYEAFTSNTVASLYRRLLSKTMAEIKRNTEAMSLYPRLKDFKPTGNLSLHDAVNQVKSNLKNGDETKPLVIVPASQLYSRNDNHKSKQLFNNVAKSRVCPRRMSSLNRDSLSQQFMESYLKKVESGTSEIDSEKSTEGSTLTDYRESDCSSNISSSESITHNIPFMAEDAADPDSAQEFDCEEYDDEEILNGDNEIEISQQEHNETHIIYDTAQQHNEHLNGTVMKTEAGINSTQAQGSDKYLDKEDMTADISKVKVEVPCVTEEEESHQMLYSQFHSGGVKQEKHENSNVLVLLKTDCKQKTVTQDKSNKVTTKKRKRSQNLFGESSDDDDDMFQELEPNCNQSSLNTHTVSLKSERDCSLTCNQIQTNTMDRSLLALNNRSNSCNIKKVCQVQEVPLKPVSQSSRYKVKNHSECLKDEQEDVQSNGTSAVKHSRQSVADTVVKHLMPFYKEKRIASRDLFKFVARQLAHHLQEHCSTGTCFHWNVFDKTAYQDIMVCNEISQGTFEHPIFLASAMALNCILFISHFVT</sequence>
<evidence type="ECO:0000256" key="1">
    <source>
        <dbReference type="ARBA" id="ARBA00004123"/>
    </source>
</evidence>
<dbReference type="FunFam" id="3.40.50.300:FF:000614">
    <property type="entry name" value="ATP-dependent DNA helicase"/>
    <property type="match status" value="1"/>
</dbReference>
<comment type="subcellular location">
    <subcellularLocation>
        <location evidence="1">Nucleus</location>
    </subcellularLocation>
</comment>
<dbReference type="EMBL" id="BLKM01000369">
    <property type="protein sequence ID" value="GFG32505.1"/>
    <property type="molecule type" value="Genomic_DNA"/>
</dbReference>
<dbReference type="InterPro" id="IPR002464">
    <property type="entry name" value="DNA/RNA_helicase_DEAH_CS"/>
</dbReference>
<reference evidence="16" key="1">
    <citation type="submission" date="2020-01" db="EMBL/GenBank/DDBJ databases">
        <title>Draft genome sequence of the Termite Coptotermes fromosanus.</title>
        <authorList>
            <person name="Itakura S."/>
            <person name="Yosikawa Y."/>
            <person name="Umezawa K."/>
        </authorList>
    </citation>
    <scope>NUCLEOTIDE SEQUENCE [LARGE SCALE GENOMIC DNA]</scope>
</reference>
<dbReference type="InterPro" id="IPR027417">
    <property type="entry name" value="P-loop_NTPase"/>
</dbReference>
<dbReference type="PROSITE" id="PS51194">
    <property type="entry name" value="HELICASE_CTER"/>
    <property type="match status" value="1"/>
</dbReference>
<comment type="catalytic activity">
    <reaction evidence="9">
        <text>Couples ATP hydrolysis with the unwinding of duplex DNA by translocating in the 3'-5' direction.</text>
        <dbReference type="EC" id="5.6.2.4"/>
    </reaction>
</comment>
<dbReference type="Gene3D" id="1.10.1740.100">
    <property type="entry name" value="Set2, Rpb1 interacting domain"/>
    <property type="match status" value="1"/>
</dbReference>
<dbReference type="GO" id="GO:0009378">
    <property type="term" value="F:four-way junction helicase activity"/>
    <property type="evidence" value="ECO:0007669"/>
    <property type="project" value="TreeGrafter"/>
</dbReference>
<evidence type="ECO:0000256" key="4">
    <source>
        <dbReference type="ARBA" id="ARBA00022801"/>
    </source>
</evidence>
<evidence type="ECO:0000256" key="9">
    <source>
        <dbReference type="ARBA" id="ARBA00034617"/>
    </source>
</evidence>
<evidence type="ECO:0000256" key="2">
    <source>
        <dbReference type="ARBA" id="ARBA00005446"/>
    </source>
</evidence>
<dbReference type="PROSITE" id="PS51192">
    <property type="entry name" value="HELICASE_ATP_BIND_1"/>
    <property type="match status" value="1"/>
</dbReference>
<dbReference type="GO" id="GO:0000724">
    <property type="term" value="P:double-strand break repair via homologous recombination"/>
    <property type="evidence" value="ECO:0007669"/>
    <property type="project" value="TreeGrafter"/>
</dbReference>
<dbReference type="InterPro" id="IPR011545">
    <property type="entry name" value="DEAD/DEAH_box_helicase_dom"/>
</dbReference>
<dbReference type="InterPro" id="IPR048367">
    <property type="entry name" value="TNP-like_RNaseH_C"/>
</dbReference>
<dbReference type="PANTHER" id="PTHR13710:SF152">
    <property type="entry name" value="ATP-DEPENDENT DNA HELICASE Q5"/>
    <property type="match status" value="1"/>
</dbReference>
<dbReference type="PANTHER" id="PTHR13710">
    <property type="entry name" value="DNA HELICASE RECQ FAMILY MEMBER"/>
    <property type="match status" value="1"/>
</dbReference>
<dbReference type="GO" id="GO:0005737">
    <property type="term" value="C:cytoplasm"/>
    <property type="evidence" value="ECO:0007669"/>
    <property type="project" value="TreeGrafter"/>
</dbReference>
<feature type="region of interest" description="Disordered" evidence="12">
    <location>
        <begin position="1310"/>
        <end position="1339"/>
    </location>
</feature>
<name>A0A6L2PPU8_COPFO</name>
<dbReference type="Pfam" id="PF08236">
    <property type="entry name" value="SRI"/>
    <property type="match status" value="1"/>
</dbReference>
<evidence type="ECO:0000259" key="14">
    <source>
        <dbReference type="PROSITE" id="PS51194"/>
    </source>
</evidence>
<evidence type="ECO:0000256" key="10">
    <source>
        <dbReference type="ARBA" id="ARBA00034808"/>
    </source>
</evidence>
<dbReference type="GO" id="GO:0005524">
    <property type="term" value="F:ATP binding"/>
    <property type="evidence" value="ECO:0007669"/>
    <property type="project" value="UniProtKB-KW"/>
</dbReference>
<dbReference type="InterPro" id="IPR048365">
    <property type="entry name" value="TNP-like_RNaseH_N"/>
</dbReference>
<proteinExistence type="inferred from homology"/>
<dbReference type="InParanoid" id="A0A6L2PPU8"/>
<keyword evidence="8" id="KW-0539">Nucleus</keyword>
<dbReference type="InterPro" id="IPR038190">
    <property type="entry name" value="SRI_sf"/>
</dbReference>
<dbReference type="PROSITE" id="PS00690">
    <property type="entry name" value="DEAH_ATP_HELICASE"/>
    <property type="match status" value="1"/>
</dbReference>
<dbReference type="EC" id="5.6.2.4" evidence="10"/>
<dbReference type="InterPro" id="IPR001650">
    <property type="entry name" value="Helicase_C-like"/>
</dbReference>